<dbReference type="Gene3D" id="3.20.20.70">
    <property type="entry name" value="Aldolase class I"/>
    <property type="match status" value="1"/>
</dbReference>
<gene>
    <name evidence="11" type="ORF">HID58_043978</name>
</gene>
<name>A0ABQ8BI22_BRANA</name>
<accession>A0ABQ8BI22</accession>
<evidence type="ECO:0000256" key="8">
    <source>
        <dbReference type="SAM" id="Phobius"/>
    </source>
</evidence>
<evidence type="ECO:0000256" key="1">
    <source>
        <dbReference type="ARBA" id="ARBA00004141"/>
    </source>
</evidence>
<feature type="transmembrane region" description="Helical" evidence="8">
    <location>
        <begin position="301"/>
        <end position="324"/>
    </location>
</feature>
<comment type="caution">
    <text evidence="11">The sequence shown here is derived from an EMBL/GenBank/DDBJ whole genome shotgun (WGS) entry which is preliminary data.</text>
</comment>
<evidence type="ECO:0008006" key="13">
    <source>
        <dbReference type="Google" id="ProtNLM"/>
    </source>
</evidence>
<dbReference type="PROSITE" id="PS01235">
    <property type="entry name" value="PDXS_SNZ_1"/>
    <property type="match status" value="1"/>
</dbReference>
<keyword evidence="12" id="KW-1185">Reference proteome</keyword>
<evidence type="ECO:0000256" key="5">
    <source>
        <dbReference type="ARBA" id="ARBA00022989"/>
    </source>
</evidence>
<evidence type="ECO:0000256" key="4">
    <source>
        <dbReference type="ARBA" id="ARBA00022898"/>
    </source>
</evidence>
<dbReference type="InterPro" id="IPR013785">
    <property type="entry name" value="Aldolase_TIM"/>
</dbReference>
<dbReference type="InterPro" id="IPR011547">
    <property type="entry name" value="SLC26A/SulP_dom"/>
</dbReference>
<keyword evidence="3 8" id="KW-0812">Transmembrane</keyword>
<dbReference type="InterPro" id="IPR033755">
    <property type="entry name" value="PdxS/SNZ_N"/>
</dbReference>
<proteinExistence type="inferred from homology"/>
<evidence type="ECO:0000259" key="9">
    <source>
        <dbReference type="Pfam" id="PF00916"/>
    </source>
</evidence>
<evidence type="ECO:0000256" key="3">
    <source>
        <dbReference type="ARBA" id="ARBA00022692"/>
    </source>
</evidence>
<protein>
    <recommendedName>
        <fullName evidence="13">PdxS/SNZ N-terminal domain-containing protein</fullName>
    </recommendedName>
</protein>
<sequence length="404" mass="43771">KMADHDQGAVTLYSGTAITDAAKKNHPFSVKVGLAQVLRGGAVVEVSSVNQAKIAESAGACAVLISDPPRSPATAGVQRMPDPALVKEVKRAVSVPVMARARVGHFVEAQILEHLAVDYIDESEIISVADEGNFINKHNFRSPFICGCRDTGEALRRIREGAAMIRIQGDVTRTGNVAETVRNVRRVMGDVRVLNNMDDDEVFAFAKKLSAPYDLVAQTKQMGRVPVVQFASGGITTPADAALMMQLGCDGVFVGCEVFEGTDPFKRVRSIVQAVQHYNDPHVLAEMSSGLESAMESLSLLFYYTPNLILAAIILTAVIGLIDYQAAYKLWKVDKFEFFTCMCSFFGVLLVSVPLGLAIAVSGSFSSQDLVACNPAKHCRIWKHPMDSDISVLEDTEKLISMRG</sequence>
<dbReference type="Pfam" id="PF01680">
    <property type="entry name" value="SOR_SNZ"/>
    <property type="match status" value="1"/>
</dbReference>
<feature type="non-terminal residue" evidence="11">
    <location>
        <position position="1"/>
    </location>
</feature>
<feature type="transmembrane region" description="Helical" evidence="8">
    <location>
        <begin position="336"/>
        <end position="361"/>
    </location>
</feature>
<evidence type="ECO:0000256" key="2">
    <source>
        <dbReference type="ARBA" id="ARBA00007281"/>
    </source>
</evidence>
<dbReference type="PANTHER" id="PTHR31829:SF2">
    <property type="entry name" value="PYRIDOXAL 5'-PHOSPHATE SYNTHASE-LIKE SUBUNIT PDX1.2"/>
    <property type="match status" value="1"/>
</dbReference>
<evidence type="ECO:0000313" key="11">
    <source>
        <dbReference type="EMBL" id="KAH0904475.1"/>
    </source>
</evidence>
<organism evidence="11 12">
    <name type="scientific">Brassica napus</name>
    <name type="common">Rape</name>
    <dbReference type="NCBI Taxonomy" id="3708"/>
    <lineage>
        <taxon>Eukaryota</taxon>
        <taxon>Viridiplantae</taxon>
        <taxon>Streptophyta</taxon>
        <taxon>Embryophyta</taxon>
        <taxon>Tracheophyta</taxon>
        <taxon>Spermatophyta</taxon>
        <taxon>Magnoliopsida</taxon>
        <taxon>eudicotyledons</taxon>
        <taxon>Gunneridae</taxon>
        <taxon>Pentapetalae</taxon>
        <taxon>rosids</taxon>
        <taxon>malvids</taxon>
        <taxon>Brassicales</taxon>
        <taxon>Brassicaceae</taxon>
        <taxon>Brassiceae</taxon>
        <taxon>Brassica</taxon>
    </lineage>
</organism>
<dbReference type="PANTHER" id="PTHR31829">
    <property type="entry name" value="PYRIDOXAL 5'-PHOSPHATE SYNTHASE SUBUNIT SNZ1-RELATED"/>
    <property type="match status" value="1"/>
</dbReference>
<evidence type="ECO:0000259" key="10">
    <source>
        <dbReference type="Pfam" id="PF01680"/>
    </source>
</evidence>
<dbReference type="Proteomes" id="UP000824890">
    <property type="component" value="Unassembled WGS sequence"/>
</dbReference>
<comment type="subcellular location">
    <subcellularLocation>
        <location evidence="1">Membrane</location>
        <topology evidence="1">Multi-pass membrane protein</topology>
    </subcellularLocation>
</comment>
<dbReference type="SUPFAM" id="SSF51366">
    <property type="entry name" value="Ribulose-phoshate binding barrel"/>
    <property type="match status" value="1"/>
</dbReference>
<dbReference type="InterPro" id="IPR001852">
    <property type="entry name" value="PdxS/SNZ"/>
</dbReference>
<comment type="similarity">
    <text evidence="2 7">Belongs to the PdxS/SNZ family.</text>
</comment>
<reference evidence="11 12" key="1">
    <citation type="submission" date="2021-05" db="EMBL/GenBank/DDBJ databases">
        <title>Genome Assembly of Synthetic Allotetraploid Brassica napus Reveals Homoeologous Exchanges between Subgenomes.</title>
        <authorList>
            <person name="Davis J.T."/>
        </authorList>
    </citation>
    <scope>NUCLEOTIDE SEQUENCE [LARGE SCALE GENOMIC DNA]</scope>
    <source>
        <strain evidence="12">cv. Da-Ae</strain>
        <tissue evidence="11">Seedling</tissue>
    </source>
</reference>
<keyword evidence="6 8" id="KW-0472">Membrane</keyword>
<keyword evidence="5 8" id="KW-1133">Transmembrane helix</keyword>
<evidence type="ECO:0000313" key="12">
    <source>
        <dbReference type="Proteomes" id="UP000824890"/>
    </source>
</evidence>
<dbReference type="InterPro" id="IPR011060">
    <property type="entry name" value="RibuloseP-bd_barrel"/>
</dbReference>
<evidence type="ECO:0000256" key="7">
    <source>
        <dbReference type="PROSITE-ProRule" id="PRU00481"/>
    </source>
</evidence>
<feature type="domain" description="SLC26A/SulP transporter" evidence="9">
    <location>
        <begin position="294"/>
        <end position="343"/>
    </location>
</feature>
<dbReference type="PROSITE" id="PS51129">
    <property type="entry name" value="PDXS_SNZ_2"/>
    <property type="match status" value="1"/>
</dbReference>
<feature type="domain" description="PdxS/SNZ N-terminal" evidence="10">
    <location>
        <begin position="28"/>
        <end position="231"/>
    </location>
</feature>
<evidence type="ECO:0000256" key="6">
    <source>
        <dbReference type="ARBA" id="ARBA00023136"/>
    </source>
</evidence>
<dbReference type="EMBL" id="JAGKQM010000011">
    <property type="protein sequence ID" value="KAH0904475.1"/>
    <property type="molecule type" value="Genomic_DNA"/>
</dbReference>
<keyword evidence="4" id="KW-0663">Pyridoxal phosphate</keyword>
<dbReference type="Pfam" id="PF00916">
    <property type="entry name" value="Sulfate_transp"/>
    <property type="match status" value="1"/>
</dbReference>